<accession>A0ABQ8YWP9</accession>
<reference evidence="2" key="1">
    <citation type="submission" date="2022-08" db="EMBL/GenBank/DDBJ databases">
        <title>Novel sulfate-reducing endosymbionts in the free-living metamonad Anaeramoeba.</title>
        <authorList>
            <person name="Jerlstrom-Hultqvist J."/>
            <person name="Cepicka I."/>
            <person name="Gallot-Lavallee L."/>
            <person name="Salas-Leiva D."/>
            <person name="Curtis B.A."/>
            <person name="Zahonova K."/>
            <person name="Pipaliya S."/>
            <person name="Dacks J."/>
            <person name="Roger A.J."/>
        </authorList>
    </citation>
    <scope>NUCLEOTIDE SEQUENCE</scope>
    <source>
        <strain evidence="2">Schooner1</strain>
    </source>
</reference>
<organism evidence="2 3">
    <name type="scientific">Anaeramoeba flamelloides</name>
    <dbReference type="NCBI Taxonomy" id="1746091"/>
    <lineage>
        <taxon>Eukaryota</taxon>
        <taxon>Metamonada</taxon>
        <taxon>Anaeramoebidae</taxon>
        <taxon>Anaeramoeba</taxon>
    </lineage>
</organism>
<dbReference type="Proteomes" id="UP001150062">
    <property type="component" value="Unassembled WGS sequence"/>
</dbReference>
<name>A0ABQ8YWP9_9EUKA</name>
<comment type="caution">
    <text evidence="2">The sequence shown here is derived from an EMBL/GenBank/DDBJ whole genome shotgun (WGS) entry which is preliminary data.</text>
</comment>
<feature type="region of interest" description="Disordered" evidence="1">
    <location>
        <begin position="110"/>
        <end position="139"/>
    </location>
</feature>
<sequence length="157" mass="18470">MLPWFQQITTNTIYIRHCFLQESKLKEPIVEMEKIITSNNKLFVDKLLSVIYCGNYKNIGDSDNEDLAKILKKLELAIDPVNNWINFRNDIYQLFSQSINCDFQLLVKDDDEEEDDDEDEDEGSKEDVESDDDDEEEDYYVELPVHKFMLAARSTII</sequence>
<gene>
    <name evidence="2" type="ORF">M0813_00182</name>
</gene>
<dbReference type="EMBL" id="JAOAOG010000103">
    <property type="protein sequence ID" value="KAJ6249023.1"/>
    <property type="molecule type" value="Genomic_DNA"/>
</dbReference>
<protein>
    <submittedName>
        <fullName evidence="2">Btb/poz domain-containing protein</fullName>
    </submittedName>
</protein>
<evidence type="ECO:0000256" key="1">
    <source>
        <dbReference type="SAM" id="MobiDB-lite"/>
    </source>
</evidence>
<evidence type="ECO:0000313" key="2">
    <source>
        <dbReference type="EMBL" id="KAJ6249023.1"/>
    </source>
</evidence>
<keyword evidence="3" id="KW-1185">Reference proteome</keyword>
<proteinExistence type="predicted"/>
<evidence type="ECO:0000313" key="3">
    <source>
        <dbReference type="Proteomes" id="UP001150062"/>
    </source>
</evidence>